<sequence>MCKYYAHTHPCGHTKTVFAAFCPAAA</sequence>
<dbReference type="AlphaFoldDB" id="A0A9W7VYL1"/>
<evidence type="ECO:0000313" key="1">
    <source>
        <dbReference type="EMBL" id="KAH9817429.1"/>
    </source>
</evidence>
<organism evidence="1 2">
    <name type="scientific">Teratosphaeria destructans</name>
    <dbReference type="NCBI Taxonomy" id="418781"/>
    <lineage>
        <taxon>Eukaryota</taxon>
        <taxon>Fungi</taxon>
        <taxon>Dikarya</taxon>
        <taxon>Ascomycota</taxon>
        <taxon>Pezizomycotina</taxon>
        <taxon>Dothideomycetes</taxon>
        <taxon>Dothideomycetidae</taxon>
        <taxon>Mycosphaerellales</taxon>
        <taxon>Teratosphaeriaceae</taxon>
        <taxon>Teratosphaeria</taxon>
    </lineage>
</organism>
<accession>A0A9W7VYL1</accession>
<protein>
    <submittedName>
        <fullName evidence="1">Uncharacterized protein</fullName>
    </submittedName>
</protein>
<reference evidence="1 2" key="1">
    <citation type="journal article" date="2018" name="IMA Fungus">
        <title>IMA Genome-F 10: Nine draft genome sequences of Claviceps purpurea s.lat., including C. arundinis, C. humidiphila, and C. cf. spartinae, pseudomolecules for the pitch canker pathogen Fusarium circinatum, draft genome of Davidsoniella eucalypti, Grosmannia galeiformis, Quambalaria eucalypti, and Teratosphaeria destructans.</title>
        <authorList>
            <person name="Wingfield B.D."/>
            <person name="Liu M."/>
            <person name="Nguyen H.D."/>
            <person name="Lane F.A."/>
            <person name="Morgan S.W."/>
            <person name="De Vos L."/>
            <person name="Wilken P.M."/>
            <person name="Duong T.A."/>
            <person name="Aylward J."/>
            <person name="Coetzee M.P."/>
            <person name="Dadej K."/>
            <person name="De Beer Z.W."/>
            <person name="Findlay W."/>
            <person name="Havenga M."/>
            <person name="Kolarik M."/>
            <person name="Menzies J.G."/>
            <person name="Naidoo K."/>
            <person name="Pochopski O."/>
            <person name="Shoukouhi P."/>
            <person name="Santana Q.C."/>
            <person name="Seifert K.A."/>
            <person name="Soal N."/>
            <person name="Steenkamp E.T."/>
            <person name="Tatham C.T."/>
            <person name="van der Nest M.A."/>
            <person name="Wingfield M.J."/>
        </authorList>
    </citation>
    <scope>NUCLEOTIDE SEQUENCE [LARGE SCALE GENOMIC DNA]</scope>
    <source>
        <strain evidence="1">CMW44962</strain>
    </source>
</reference>
<proteinExistence type="predicted"/>
<comment type="caution">
    <text evidence="1">The sequence shown here is derived from an EMBL/GenBank/DDBJ whole genome shotgun (WGS) entry which is preliminary data.</text>
</comment>
<dbReference type="EMBL" id="RIBY02002382">
    <property type="protein sequence ID" value="KAH9817429.1"/>
    <property type="molecule type" value="Genomic_DNA"/>
</dbReference>
<name>A0A9W7VYL1_9PEZI</name>
<evidence type="ECO:0000313" key="2">
    <source>
        <dbReference type="Proteomes" id="UP001138500"/>
    </source>
</evidence>
<keyword evidence="2" id="KW-1185">Reference proteome</keyword>
<gene>
    <name evidence="1" type="ORF">Tdes44962_MAKER10370</name>
</gene>
<feature type="non-terminal residue" evidence="1">
    <location>
        <position position="26"/>
    </location>
</feature>
<dbReference type="Proteomes" id="UP001138500">
    <property type="component" value="Unassembled WGS sequence"/>
</dbReference>
<reference evidence="1 2" key="2">
    <citation type="journal article" date="2021" name="Curr. Genet.">
        <title>Genetic response to nitrogen starvation in the aggressive Eucalyptus foliar pathogen Teratosphaeria destructans.</title>
        <authorList>
            <person name="Havenga M."/>
            <person name="Wingfield B.D."/>
            <person name="Wingfield M.J."/>
            <person name="Dreyer L.L."/>
            <person name="Roets F."/>
            <person name="Aylward J."/>
        </authorList>
    </citation>
    <scope>NUCLEOTIDE SEQUENCE [LARGE SCALE GENOMIC DNA]</scope>
    <source>
        <strain evidence="1">CMW44962</strain>
    </source>
</reference>